<evidence type="ECO:0000313" key="2">
    <source>
        <dbReference type="Proteomes" id="UP001145114"/>
    </source>
</evidence>
<proteinExistence type="predicted"/>
<gene>
    <name evidence="1" type="ORF">EV182_000582</name>
</gene>
<comment type="caution">
    <text evidence="1">The sequence shown here is derived from an EMBL/GenBank/DDBJ whole genome shotgun (WGS) entry which is preliminary data.</text>
</comment>
<accession>A0ACC1HU76</accession>
<dbReference type="Proteomes" id="UP001145114">
    <property type="component" value="Unassembled WGS sequence"/>
</dbReference>
<evidence type="ECO:0000313" key="1">
    <source>
        <dbReference type="EMBL" id="KAJ1680150.1"/>
    </source>
</evidence>
<dbReference type="EMBL" id="JAMZIH010000032">
    <property type="protein sequence ID" value="KAJ1680150.1"/>
    <property type="molecule type" value="Genomic_DNA"/>
</dbReference>
<name>A0ACC1HU76_9FUNG</name>
<organism evidence="1 2">
    <name type="scientific">Spiromyces aspiralis</name>
    <dbReference type="NCBI Taxonomy" id="68401"/>
    <lineage>
        <taxon>Eukaryota</taxon>
        <taxon>Fungi</taxon>
        <taxon>Fungi incertae sedis</taxon>
        <taxon>Zoopagomycota</taxon>
        <taxon>Kickxellomycotina</taxon>
        <taxon>Kickxellomycetes</taxon>
        <taxon>Kickxellales</taxon>
        <taxon>Kickxellaceae</taxon>
        <taxon>Spiromyces</taxon>
    </lineage>
</organism>
<sequence length="1874" mass="204540">MAMDVGALPTLGRTEELTRALRGTTLTPKDKLALAWAVWESQPDSTQLTTGKAYFLPRKVEFMLEWAVSMLVRSTKPGGGKPKKPAPNIDDDASFHQYPETFLLIHRILRDIQETSDGAKPPAESRTDPVTSLLTTYPLLPVFAKCFGLDAMRRDEPYARAVGDTWCTLLEHRGVPEMFSAQPEALTQIIEALLTNLAAVATHRGEGPPGQPNPISECVQAATRSALGVFTSACEVTNNYRKVFQLVVTKIIPHIVDCLGISESLDQATVAAIKEVLYMGLFRPDTLQDFGTILLMQDSAPQKGDGDGDGDGDDETKCNTRRKNRTIQSYQRQLFDTASSLFGAIGSNDAKDLATYRLLPALMEQFLRSASVFHPQSASRLPVSLASSSTTISPHVLRELVFEFFRRLISYLVGHPKFATLIGVMCAIFKVYYTDPYFGMTSAMSFVNDDVLKRQNELLRAWICDTLAPELRLASRSPGSYLHLALLANAIELILEANPDIILERLELIVPAFAMVGAQDRLISEGVFVSMLDTYAKTRQLKEYCTGLVKELSTLAFSGGVPPAHIPLLSSVYLRKHTEVVAKSMPFIQATGFISACTETLVEMIRRFAEDPDRPQKRHKQAKGARVLEVDIDPALHMVALLLVHVVVGASQSSLTYQQCETYQQCLRDTYSAVRGAIRSEEDPRNQSQETLLWLMMLVHYVLIDVSGRIDGSDEWAAKYLRLDSICNLVDPALQGSESSSGRKRQPVTSPRSQALAIFVVFQAIAHNQSSVNLGTSALAKCLANNNSPGSSARDTLDVAGVQWQDLLHLSLRVFRTWYEINAPSMVTGCQHGWQAWDGQPHTILGKNFGTAVWRLLSDWIEIIGLLDDMQEYCETMSLLTRLLLLSLCLMNDNDDDNSNGDSASGAVCSQGGRLTSMEISTRLLAAASFFEDRGVQKTLAGSLVGVVTDIARHLAPKTKALDAAISALGLLASCSESLTLQPSESVAKAAVADAASQSLRSFFGKKSVNQGVEACVSQIFWSSRIGLEHTGLAQVGESGAGGGDNTALRATLATLGRLLTALHRFPPELFDPRAQILIATTVLVIDKGVSQMGTELWQAEGAGWSQGHLTEVHGEVERIMVACRSWLYSAIHPSSAALTFIVKFPGVFEWLYRSAITSRSRTLLSSSGRLLSQLTLSRLALSSSRGELSRIDREQELVAELVVSARLESELDPFISSEHCKFNIASLHTRCLEASVHFFMARRRRGEHSSKPDQLFTNFAVTKAQAGLEKLYHMLSSEKSFVQAISSGMAFVVLCEYDLLLRVVVESDLAPAAHLGHEAVFATLMQRFSKTIHSDNCQLDAPARLQLVEFGPELCLFMAQRLQTSQSISGTRKSEDNFGNDAVLHRHLCDQARRFVALVAFVLGLLQKNPTLDTGKGGAIPASISSRYRRTGETLSAVVLDHALTPVVRQCDPAMFESVVDSTLQALCDDLDATNRNSLLRVLSVLISSLGTTSGATVAAKRRHIQHRLVEILGCAKVMLGASLEATQCVVDLLQKTVACSGIRLSALNVSTILDALTSISYSPLSDAASRATCCRLFKCMVLVLSRITGSHTQELYRALPNLIALLRLWLHTFVEPPSLTPTSQGRGPDAPASQVMTPWIIAYAPLTVDCAAEYSRYLEFLVHSRVDSTSKPAITDLAELLPATSGNYQARGTRTAETAKMLGRYVPYLLAEYCAIQGGAMILPTPAPAPPTLRTSNSLLDPSITVQLPFQGLSWCPVNVPAQDATESRSGSSGDDDNNNTALAASLYQPGLISNPSIKEALMPGWYSLLDIITEEGREMVLAAFNPPSATSGPVGSHNQSIHVPANLGGAREVLRAMYQDYNKYHKYSGQF</sequence>
<reference evidence="1" key="1">
    <citation type="submission" date="2022-06" db="EMBL/GenBank/DDBJ databases">
        <title>Phylogenomic reconstructions and comparative analyses of Kickxellomycotina fungi.</title>
        <authorList>
            <person name="Reynolds N.K."/>
            <person name="Stajich J.E."/>
            <person name="Barry K."/>
            <person name="Grigoriev I.V."/>
            <person name="Crous P."/>
            <person name="Smith M.E."/>
        </authorList>
    </citation>
    <scope>NUCLEOTIDE SEQUENCE</scope>
    <source>
        <strain evidence="1">RSA 2271</strain>
    </source>
</reference>
<protein>
    <submittedName>
        <fullName evidence="1">Uncharacterized protein</fullName>
    </submittedName>
</protein>
<keyword evidence="2" id="KW-1185">Reference proteome</keyword>